<keyword evidence="3" id="KW-1185">Reference proteome</keyword>
<evidence type="ECO:0000259" key="1">
    <source>
        <dbReference type="Pfam" id="PF13087"/>
    </source>
</evidence>
<dbReference type="CDD" id="cd18808">
    <property type="entry name" value="SF1_C_Upf1"/>
    <property type="match status" value="1"/>
</dbReference>
<comment type="caution">
    <text evidence="2">The sequence shown here is derived from an EMBL/GenBank/DDBJ whole genome shotgun (WGS) entry which is preliminary data.</text>
</comment>
<dbReference type="InterPro" id="IPR027417">
    <property type="entry name" value="P-loop_NTPase"/>
</dbReference>
<dbReference type="STRING" id="1348657.M622_16560"/>
<evidence type="ECO:0000313" key="3">
    <source>
        <dbReference type="Proteomes" id="UP000015455"/>
    </source>
</evidence>
<dbReference type="SUPFAM" id="SSF52540">
    <property type="entry name" value="P-loop containing nucleoside triphosphate hydrolases"/>
    <property type="match status" value="1"/>
</dbReference>
<dbReference type="Gene3D" id="3.40.50.300">
    <property type="entry name" value="P-loop containing nucleotide triphosphate hydrolases"/>
    <property type="match status" value="1"/>
</dbReference>
<dbReference type="EMBL" id="ATJV01000060">
    <property type="protein sequence ID" value="EPZ15166.1"/>
    <property type="molecule type" value="Genomic_DNA"/>
</dbReference>
<dbReference type="PANTHER" id="PTHR10887">
    <property type="entry name" value="DNA2/NAM7 HELICASE FAMILY"/>
    <property type="match status" value="1"/>
</dbReference>
<name>S9ZKR1_9RHOO</name>
<gene>
    <name evidence="2" type="ORF">M622_16560</name>
</gene>
<feature type="domain" description="DNA2/NAM7 helicase-like C-terminal" evidence="1">
    <location>
        <begin position="1"/>
        <end position="187"/>
    </location>
</feature>
<proteinExistence type="predicted"/>
<dbReference type="PATRIC" id="fig|1348657.5.peg.2398"/>
<sequence>MAPEICSLVSKCFYEPRGKRLAQGRGEPKGYFGQLAEPFDSEVVWVDTSCAGKQSYHEKTPDRSCANQYEARAVIDVLRHVLQNEQFTNDLVSDLKQGEIPIGIIAMYRAQVTRINNAIARAEWLGPLRSLIKVDTVDGYQGKENRIVILSLVRHNAKYEQGFLSSPNRLNVAMSRAMDRLVIIGAMRMWKDRNTESPLGTFVRSFEEARGEKRVCHVTAESLKN</sequence>
<protein>
    <recommendedName>
        <fullName evidence="1">DNA2/NAM7 helicase-like C-terminal domain-containing protein</fullName>
    </recommendedName>
</protein>
<dbReference type="Proteomes" id="UP000015455">
    <property type="component" value="Unassembled WGS sequence"/>
</dbReference>
<organism evidence="2 3">
    <name type="scientific">Thauera terpenica 58Eu</name>
    <dbReference type="NCBI Taxonomy" id="1348657"/>
    <lineage>
        <taxon>Bacteria</taxon>
        <taxon>Pseudomonadati</taxon>
        <taxon>Pseudomonadota</taxon>
        <taxon>Betaproteobacteria</taxon>
        <taxon>Rhodocyclales</taxon>
        <taxon>Zoogloeaceae</taxon>
        <taxon>Thauera</taxon>
    </lineage>
</organism>
<evidence type="ECO:0000313" key="2">
    <source>
        <dbReference type="EMBL" id="EPZ15166.1"/>
    </source>
</evidence>
<dbReference type="Pfam" id="PF13087">
    <property type="entry name" value="AAA_12"/>
    <property type="match status" value="1"/>
</dbReference>
<dbReference type="PANTHER" id="PTHR10887:SF495">
    <property type="entry name" value="HELICASE SENATAXIN ISOFORM X1-RELATED"/>
    <property type="match status" value="1"/>
</dbReference>
<dbReference type="eggNOG" id="COG1112">
    <property type="taxonomic scope" value="Bacteria"/>
</dbReference>
<dbReference type="InterPro" id="IPR045055">
    <property type="entry name" value="DNA2/NAM7-like"/>
</dbReference>
<reference evidence="2 3" key="1">
    <citation type="submission" date="2013-06" db="EMBL/GenBank/DDBJ databases">
        <title>Draft genome sequence of Thauera terpenica.</title>
        <authorList>
            <person name="Liu B."/>
            <person name="Frostegard A.H."/>
            <person name="Shapleigh J.P."/>
        </authorList>
    </citation>
    <scope>NUCLEOTIDE SEQUENCE [LARGE SCALE GENOMIC DNA]</scope>
    <source>
        <strain evidence="2 3">58Eu</strain>
    </source>
</reference>
<dbReference type="InterPro" id="IPR047187">
    <property type="entry name" value="SF1_C_Upf1"/>
</dbReference>
<dbReference type="InterPro" id="IPR041679">
    <property type="entry name" value="DNA2/NAM7-like_C"/>
</dbReference>
<dbReference type="AlphaFoldDB" id="S9ZKR1"/>
<accession>S9ZKR1</accession>